<dbReference type="Proteomes" id="UP000807342">
    <property type="component" value="Unassembled WGS sequence"/>
</dbReference>
<feature type="region of interest" description="Disordered" evidence="1">
    <location>
        <begin position="1"/>
        <end position="20"/>
    </location>
</feature>
<organism evidence="2 3">
    <name type="scientific">Macrolepiota fuliginosa MF-IS2</name>
    <dbReference type="NCBI Taxonomy" id="1400762"/>
    <lineage>
        <taxon>Eukaryota</taxon>
        <taxon>Fungi</taxon>
        <taxon>Dikarya</taxon>
        <taxon>Basidiomycota</taxon>
        <taxon>Agaricomycotina</taxon>
        <taxon>Agaricomycetes</taxon>
        <taxon>Agaricomycetidae</taxon>
        <taxon>Agaricales</taxon>
        <taxon>Agaricineae</taxon>
        <taxon>Agaricaceae</taxon>
        <taxon>Macrolepiota</taxon>
    </lineage>
</organism>
<evidence type="ECO:0000313" key="3">
    <source>
        <dbReference type="Proteomes" id="UP000807342"/>
    </source>
</evidence>
<comment type="caution">
    <text evidence="2">The sequence shown here is derived from an EMBL/GenBank/DDBJ whole genome shotgun (WGS) entry which is preliminary data.</text>
</comment>
<dbReference type="AlphaFoldDB" id="A0A9P5X4B1"/>
<reference evidence="2" key="1">
    <citation type="submission" date="2020-11" db="EMBL/GenBank/DDBJ databases">
        <authorList>
            <consortium name="DOE Joint Genome Institute"/>
            <person name="Ahrendt S."/>
            <person name="Riley R."/>
            <person name="Andreopoulos W."/>
            <person name="Labutti K."/>
            <person name="Pangilinan J."/>
            <person name="Ruiz-Duenas F.J."/>
            <person name="Barrasa J.M."/>
            <person name="Sanchez-Garcia M."/>
            <person name="Camarero S."/>
            <person name="Miyauchi S."/>
            <person name="Serrano A."/>
            <person name="Linde D."/>
            <person name="Babiker R."/>
            <person name="Drula E."/>
            <person name="Ayuso-Fernandez I."/>
            <person name="Pacheco R."/>
            <person name="Padilla G."/>
            <person name="Ferreira P."/>
            <person name="Barriuso J."/>
            <person name="Kellner H."/>
            <person name="Castanera R."/>
            <person name="Alfaro M."/>
            <person name="Ramirez L."/>
            <person name="Pisabarro A.G."/>
            <person name="Kuo A."/>
            <person name="Tritt A."/>
            <person name="Lipzen A."/>
            <person name="He G."/>
            <person name="Yan M."/>
            <person name="Ng V."/>
            <person name="Cullen D."/>
            <person name="Martin F."/>
            <person name="Rosso M.-N."/>
            <person name="Henrissat B."/>
            <person name="Hibbett D."/>
            <person name="Martinez A.T."/>
            <person name="Grigoriev I.V."/>
        </authorList>
    </citation>
    <scope>NUCLEOTIDE SEQUENCE</scope>
    <source>
        <strain evidence="2">MF-IS2</strain>
    </source>
</reference>
<gene>
    <name evidence="2" type="ORF">P691DRAFT_765047</name>
</gene>
<evidence type="ECO:0000256" key="1">
    <source>
        <dbReference type="SAM" id="MobiDB-lite"/>
    </source>
</evidence>
<sequence>MSPVDNPTNSRIGQVSQSADLPERSVNRFLDLEALVSEDEEEEVDDKALNDFVIDDQDLQEASGALSQLNFKLEISSQSNETFLSVLADKYGLQASGSTSGAQAPHVLTDEGVGVSSTSISQHPHALISLPP</sequence>
<proteinExistence type="predicted"/>
<keyword evidence="3" id="KW-1185">Reference proteome</keyword>
<accession>A0A9P5X4B1</accession>
<feature type="region of interest" description="Disordered" evidence="1">
    <location>
        <begin position="98"/>
        <end position="132"/>
    </location>
</feature>
<protein>
    <submittedName>
        <fullName evidence="2">Uncharacterized protein</fullName>
    </submittedName>
</protein>
<feature type="compositionally biased region" description="Polar residues" evidence="1">
    <location>
        <begin position="1"/>
        <end position="19"/>
    </location>
</feature>
<evidence type="ECO:0000313" key="2">
    <source>
        <dbReference type="EMBL" id="KAF9442591.1"/>
    </source>
</evidence>
<dbReference type="EMBL" id="MU151600">
    <property type="protein sequence ID" value="KAF9442591.1"/>
    <property type="molecule type" value="Genomic_DNA"/>
</dbReference>
<name>A0A9P5X4B1_9AGAR</name>